<dbReference type="EMBL" id="AK341893">
    <property type="protein sequence ID" value="BAH72141.1"/>
    <property type="molecule type" value="mRNA"/>
</dbReference>
<sequence length="114" mass="13068">MVQATGGGEYWGEYEGVKAKVYIKASEVERNSRKYLHLEDLKMDFSVKDIQMGIKNVHNGNAVLEAALNLFINSNSQELLKEMKPHIKKKLMVGMKSFIDNLFSRVPYDSWVID</sequence>
<dbReference type="PANTHER" id="PTHR11008:SF31">
    <property type="entry name" value="PROTEIN TAKEOUT-LIKE PROTEIN"/>
    <property type="match status" value="1"/>
</dbReference>
<dbReference type="GO" id="GO:0005615">
    <property type="term" value="C:extracellular space"/>
    <property type="evidence" value="ECO:0007669"/>
    <property type="project" value="TreeGrafter"/>
</dbReference>
<dbReference type="AlphaFoldDB" id="C4WW71"/>
<accession>C4WW71</accession>
<gene>
    <name evidence="1" type="primary">ACYPI008182</name>
</gene>
<name>C4WW71_ACYPI</name>
<dbReference type="OrthoDB" id="8189372at2759"/>
<dbReference type="Gene3D" id="3.15.10.30">
    <property type="entry name" value="Haemolymph juvenile hormone binding protein"/>
    <property type="match status" value="1"/>
</dbReference>
<organism evidence="1">
    <name type="scientific">Acyrthosiphon pisum</name>
    <name type="common">Pea aphid</name>
    <dbReference type="NCBI Taxonomy" id="7029"/>
    <lineage>
        <taxon>Eukaryota</taxon>
        <taxon>Metazoa</taxon>
        <taxon>Ecdysozoa</taxon>
        <taxon>Arthropoda</taxon>
        <taxon>Hexapoda</taxon>
        <taxon>Insecta</taxon>
        <taxon>Pterygota</taxon>
        <taxon>Neoptera</taxon>
        <taxon>Paraneoptera</taxon>
        <taxon>Hemiptera</taxon>
        <taxon>Sternorrhyncha</taxon>
        <taxon>Aphidomorpha</taxon>
        <taxon>Aphidoidea</taxon>
        <taxon>Aphididae</taxon>
        <taxon>Macrosiphini</taxon>
        <taxon>Acyrthosiphon</taxon>
    </lineage>
</organism>
<dbReference type="Pfam" id="PF06585">
    <property type="entry name" value="JHBP"/>
    <property type="match status" value="1"/>
</dbReference>
<proteinExistence type="evidence at transcript level"/>
<evidence type="ECO:0000313" key="1">
    <source>
        <dbReference type="EMBL" id="BAH72141.1"/>
    </source>
</evidence>
<dbReference type="PANTHER" id="PTHR11008">
    <property type="entry name" value="PROTEIN TAKEOUT-LIKE PROTEIN"/>
    <property type="match status" value="1"/>
</dbReference>
<reference evidence="1" key="1">
    <citation type="submission" date="2009-06" db="EMBL/GenBank/DDBJ databases">
        <title>A full-length cDNA resource of the pea aphid, Acyrthosiphon pisum.</title>
        <authorList>
            <person name="Shigenobu S."/>
            <person name="Nakabachi A."/>
            <person name="Richards S."/>
        </authorList>
    </citation>
    <scope>NUCLEOTIDE SEQUENCE</scope>
    <source>
        <strain evidence="1">LSR1</strain>
        <tissue evidence="1">Whole body</tissue>
    </source>
</reference>
<dbReference type="InterPro" id="IPR010562">
    <property type="entry name" value="Haemolymph_juvenile_hormone-bd"/>
</dbReference>
<protein>
    <submittedName>
        <fullName evidence="1">ACYPI008182 protein</fullName>
    </submittedName>
</protein>
<dbReference type="InterPro" id="IPR038606">
    <property type="entry name" value="To_sf"/>
</dbReference>